<sequence>MNTKLCLESSISSIPGVKCSLSVQAQESASCPTGSIKTTHVRVSSIILPQVGSLIFSNDVVLGDKSQWQCTRRKSPENLLECLATKVLAGERKLYSPIASITHIEHYVVRCFMRFKCKRK</sequence>
<comment type="caution">
    <text evidence="1">The sequence shown here is derived from an EMBL/GenBank/DDBJ whole genome shotgun (WGS) entry which is preliminary data.</text>
</comment>
<proteinExistence type="predicted"/>
<evidence type="ECO:0000313" key="2">
    <source>
        <dbReference type="Proteomes" id="UP001331761"/>
    </source>
</evidence>
<accession>A0AAN8ITE1</accession>
<dbReference type="Proteomes" id="UP001331761">
    <property type="component" value="Unassembled WGS sequence"/>
</dbReference>
<reference evidence="1 2" key="1">
    <citation type="submission" date="2019-10" db="EMBL/GenBank/DDBJ databases">
        <title>Assembly and Annotation for the nematode Trichostrongylus colubriformis.</title>
        <authorList>
            <person name="Martin J."/>
        </authorList>
    </citation>
    <scope>NUCLEOTIDE SEQUENCE [LARGE SCALE GENOMIC DNA]</scope>
    <source>
        <strain evidence="1">G859</strain>
        <tissue evidence="1">Whole worm</tissue>
    </source>
</reference>
<keyword evidence="2" id="KW-1185">Reference proteome</keyword>
<evidence type="ECO:0000313" key="1">
    <source>
        <dbReference type="EMBL" id="KAK5985276.1"/>
    </source>
</evidence>
<organism evidence="1 2">
    <name type="scientific">Trichostrongylus colubriformis</name>
    <name type="common">Black scour worm</name>
    <dbReference type="NCBI Taxonomy" id="6319"/>
    <lineage>
        <taxon>Eukaryota</taxon>
        <taxon>Metazoa</taxon>
        <taxon>Ecdysozoa</taxon>
        <taxon>Nematoda</taxon>
        <taxon>Chromadorea</taxon>
        <taxon>Rhabditida</taxon>
        <taxon>Rhabditina</taxon>
        <taxon>Rhabditomorpha</taxon>
        <taxon>Strongyloidea</taxon>
        <taxon>Trichostrongylidae</taxon>
        <taxon>Trichostrongylus</taxon>
    </lineage>
</organism>
<protein>
    <submittedName>
        <fullName evidence="1">Uncharacterized protein</fullName>
    </submittedName>
</protein>
<dbReference type="EMBL" id="WIXE01001931">
    <property type="protein sequence ID" value="KAK5985276.1"/>
    <property type="molecule type" value="Genomic_DNA"/>
</dbReference>
<gene>
    <name evidence="1" type="ORF">GCK32_011830</name>
</gene>
<dbReference type="AlphaFoldDB" id="A0AAN8ITE1"/>
<name>A0AAN8ITE1_TRICO</name>